<dbReference type="EMBL" id="AYSV01000055">
    <property type="protein sequence ID" value="ETD72568.1"/>
    <property type="molecule type" value="Genomic_DNA"/>
</dbReference>
<reference evidence="1 2" key="1">
    <citation type="submission" date="2013-11" db="EMBL/GenBank/DDBJ databases">
        <title>Genomic analysis of Pelistega sp. HM-7.</title>
        <authorList>
            <person name="Kumbhare S.V."/>
            <person name="Shetty S.A."/>
            <person name="Sharma O."/>
            <person name="Dhotre D.P."/>
        </authorList>
    </citation>
    <scope>NUCLEOTIDE SEQUENCE [LARGE SCALE GENOMIC DNA]</scope>
    <source>
        <strain evidence="1 2">HM-7</strain>
    </source>
</reference>
<dbReference type="InterPro" id="IPR042100">
    <property type="entry name" value="Bug_dom1"/>
</dbReference>
<accession>V8G9F9</accession>
<gene>
    <name evidence="1" type="ORF">V757_03485</name>
</gene>
<dbReference type="AlphaFoldDB" id="V8G9F9"/>
<organism evidence="1 2">
    <name type="scientific">Pelistega indica</name>
    <dbReference type="NCBI Taxonomy" id="1414851"/>
    <lineage>
        <taxon>Bacteria</taxon>
        <taxon>Pseudomonadati</taxon>
        <taxon>Pseudomonadota</taxon>
        <taxon>Betaproteobacteria</taxon>
        <taxon>Burkholderiales</taxon>
        <taxon>Alcaligenaceae</taxon>
        <taxon>Pelistega</taxon>
    </lineage>
</organism>
<proteinExistence type="predicted"/>
<evidence type="ECO:0000313" key="2">
    <source>
        <dbReference type="Proteomes" id="UP000018766"/>
    </source>
</evidence>
<dbReference type="Proteomes" id="UP000018766">
    <property type="component" value="Unassembled WGS sequence"/>
</dbReference>
<comment type="caution">
    <text evidence="1">The sequence shown here is derived from an EMBL/GenBank/DDBJ whole genome shotgun (WGS) entry which is preliminary data.</text>
</comment>
<sequence length="50" mass="5957">MENPEFQEKLKNLGAETEFVGSKELSRRVFEEYNFWKSFVEKTNLAVDIK</sequence>
<dbReference type="RefSeq" id="WP_023949987.1">
    <property type="nucleotide sequence ID" value="NZ_AYSV01000055.1"/>
</dbReference>
<keyword evidence="2" id="KW-1185">Reference proteome</keyword>
<name>V8G9F9_9BURK</name>
<evidence type="ECO:0000313" key="1">
    <source>
        <dbReference type="EMBL" id="ETD72568.1"/>
    </source>
</evidence>
<dbReference type="Gene3D" id="3.40.190.150">
    <property type="entry name" value="Bordetella uptake gene, domain 1"/>
    <property type="match status" value="1"/>
</dbReference>
<protein>
    <submittedName>
        <fullName evidence="1">Uncharacterized protein</fullName>
    </submittedName>
</protein>